<dbReference type="Proteomes" id="UP001589610">
    <property type="component" value="Unassembled WGS sequence"/>
</dbReference>
<dbReference type="Pfam" id="PF13489">
    <property type="entry name" value="Methyltransf_23"/>
    <property type="match status" value="1"/>
</dbReference>
<organism evidence="3 4">
    <name type="scientific">Streptosporangium vulgare</name>
    <dbReference type="NCBI Taxonomy" id="46190"/>
    <lineage>
        <taxon>Bacteria</taxon>
        <taxon>Bacillati</taxon>
        <taxon>Actinomycetota</taxon>
        <taxon>Actinomycetes</taxon>
        <taxon>Streptosporangiales</taxon>
        <taxon>Streptosporangiaceae</taxon>
        <taxon>Streptosporangium</taxon>
    </lineage>
</organism>
<evidence type="ECO:0000313" key="3">
    <source>
        <dbReference type="EMBL" id="MFB9674812.1"/>
    </source>
</evidence>
<dbReference type="EC" id="2.1.1.-" evidence="3"/>
<dbReference type="Gene3D" id="6.20.50.110">
    <property type="entry name" value="Methyltransferase, zinc-binding domain"/>
    <property type="match status" value="1"/>
</dbReference>
<comment type="caution">
    <text evidence="3">The sequence shown here is derived from an EMBL/GenBank/DDBJ whole genome shotgun (WGS) entry which is preliminary data.</text>
</comment>
<keyword evidence="4" id="KW-1185">Reference proteome</keyword>
<dbReference type="InterPro" id="IPR013691">
    <property type="entry name" value="MeTrfase_14"/>
</dbReference>
<proteinExistence type="predicted"/>
<dbReference type="RefSeq" id="WP_386154514.1">
    <property type="nucleotide sequence ID" value="NZ_JBHMBS010000002.1"/>
</dbReference>
<evidence type="ECO:0000313" key="4">
    <source>
        <dbReference type="Proteomes" id="UP001589610"/>
    </source>
</evidence>
<gene>
    <name evidence="3" type="ORF">ACFFRH_04875</name>
</gene>
<name>A0ABV5T6V9_9ACTN</name>
<dbReference type="SUPFAM" id="SSF53335">
    <property type="entry name" value="S-adenosyl-L-methionine-dependent methyltransferases"/>
    <property type="match status" value="1"/>
</dbReference>
<keyword evidence="3" id="KW-0808">Transferase</keyword>
<dbReference type="Gene3D" id="3.40.50.720">
    <property type="entry name" value="NAD(P)-binding Rossmann-like Domain"/>
    <property type="match status" value="1"/>
</dbReference>
<dbReference type="Gene3D" id="3.40.50.150">
    <property type="entry name" value="Vaccinia Virus protein VP39"/>
    <property type="match status" value="1"/>
</dbReference>
<dbReference type="InterPro" id="IPR013630">
    <property type="entry name" value="Methyltransf_Zn-bd_dom_put"/>
</dbReference>
<reference evidence="3 4" key="1">
    <citation type="submission" date="2024-09" db="EMBL/GenBank/DDBJ databases">
        <authorList>
            <person name="Sun Q."/>
            <person name="Mori K."/>
        </authorList>
    </citation>
    <scope>NUCLEOTIDE SEQUENCE [LARGE SCALE GENOMIC DNA]</scope>
    <source>
        <strain evidence="3 4">JCM 3028</strain>
    </source>
</reference>
<accession>A0ABV5T6V9</accession>
<dbReference type="PANTHER" id="PTHR43861">
    <property type="entry name" value="TRANS-ACONITATE 2-METHYLTRANSFERASE-RELATED"/>
    <property type="match status" value="1"/>
</dbReference>
<protein>
    <submittedName>
        <fullName evidence="3">Class I SAM-dependent methyltransferase</fullName>
        <ecNumber evidence="3">2.1.1.-</ecNumber>
    </submittedName>
</protein>
<dbReference type="Gene3D" id="6.10.250.3100">
    <property type="match status" value="1"/>
</dbReference>
<dbReference type="Pfam" id="PF08484">
    <property type="entry name" value="Methyltransf_14"/>
    <property type="match status" value="1"/>
</dbReference>
<keyword evidence="3" id="KW-0489">Methyltransferase</keyword>
<evidence type="ECO:0000259" key="1">
    <source>
        <dbReference type="Pfam" id="PF08421"/>
    </source>
</evidence>
<dbReference type="InterPro" id="IPR029063">
    <property type="entry name" value="SAM-dependent_MTases_sf"/>
</dbReference>
<feature type="domain" description="C-methyltransferase" evidence="2">
    <location>
        <begin position="244"/>
        <end position="411"/>
    </location>
</feature>
<dbReference type="EMBL" id="JBHMBS010000002">
    <property type="protein sequence ID" value="MFB9674812.1"/>
    <property type="molecule type" value="Genomic_DNA"/>
</dbReference>
<dbReference type="InterPro" id="IPR038576">
    <property type="entry name" value="Methyltransf_Zn-bd_dom_put_sf"/>
</dbReference>
<evidence type="ECO:0000259" key="2">
    <source>
        <dbReference type="Pfam" id="PF08484"/>
    </source>
</evidence>
<dbReference type="GO" id="GO:0008168">
    <property type="term" value="F:methyltransferase activity"/>
    <property type="evidence" value="ECO:0007669"/>
    <property type="project" value="UniProtKB-KW"/>
</dbReference>
<feature type="domain" description="Methyltransferase putative zinc binding" evidence="1">
    <location>
        <begin position="4"/>
        <end position="65"/>
    </location>
</feature>
<dbReference type="Pfam" id="PF08421">
    <property type="entry name" value="Methyltransf_13"/>
    <property type="match status" value="1"/>
</dbReference>
<dbReference type="PANTHER" id="PTHR43861:SF5">
    <property type="entry name" value="BLL5978 PROTEIN"/>
    <property type="match status" value="1"/>
</dbReference>
<dbReference type="GO" id="GO:0032259">
    <property type="term" value="P:methylation"/>
    <property type="evidence" value="ECO:0007669"/>
    <property type="project" value="UniProtKB-KW"/>
</dbReference>
<sequence length="420" mass="45866">MTTCRLCGSTSLASVVDLGATPPCERFLTERQLEEPEVTYPLHLRVCTGCWLAQIPPMITPEETFTEYAYFSSYSTSWVEHARRFVDGAADRLGLGAGSFVVEVASNDGYLLRHVVERGIRCLGVEPSENVGRAATEAGVPTLTAFLDPETGASVRAEHGPADLVVANNVYAHIPDVVGFTRGLRALVADDGWVSIEVQHLLTLMERNQYDTIYHEHFQYYTVASAQRALATGGLALVDVESLPTHGGSIRLWARPLEAVNEQGEPGGQGERGGRVAALLAAEKAAGLHELSGYAEFGERVARVRRDLLGFLLDAAREGRTVAGYGAPGKGNTLLNHCGIRPDLLPFTVDRNPYKHGRFTPGTRVPILPPERLAEERPDYVLVLPWNLREELVGQLSFVHAWGGRLVFPIPNLEIVEVNP</sequence>